<protein>
    <submittedName>
        <fullName evidence="1">Uncharacterized protein</fullName>
    </submittedName>
</protein>
<dbReference type="Proteomes" id="UP000693706">
    <property type="component" value="Segment"/>
</dbReference>
<organism evidence="1 2">
    <name type="scientific">Olleya phage Harreka_1</name>
    <dbReference type="NCBI Taxonomy" id="2745673"/>
    <lineage>
        <taxon>Viruses</taxon>
        <taxon>Duplodnaviria</taxon>
        <taxon>Heunggongvirae</taxon>
        <taxon>Uroviricota</taxon>
        <taxon>Caudoviricetes</taxon>
        <taxon>Aggregaviridae</taxon>
        <taxon>Harrekavirus</taxon>
        <taxon>Harrekavirus harreka</taxon>
    </lineage>
</organism>
<evidence type="ECO:0000313" key="2">
    <source>
        <dbReference type="Proteomes" id="UP000693706"/>
    </source>
</evidence>
<sequence>MKNLTITLLLLLSINTYSQSHKEVLRLNYDKATGILSNKDYTLQAVSFHHQEGRYYINENNYVNNIVDPAADKDIYIYKFIVVRNESNGNNEIVEYWKRKDGSVFILYFVISENGATI</sequence>
<keyword evidence="2" id="KW-1185">Reference proteome</keyword>
<evidence type="ECO:0000313" key="1">
    <source>
        <dbReference type="EMBL" id="QQV90468.1"/>
    </source>
</evidence>
<reference evidence="1" key="1">
    <citation type="submission" date="2020-07" db="EMBL/GenBank/DDBJ databases">
        <title>Highly diverse flavobacterial phages as mortality factor during North Sea spring blooms.</title>
        <authorList>
            <person name="Bartlau N."/>
            <person name="Wichels A."/>
            <person name="Krohne G."/>
            <person name="Adriaenssens E.M."/>
            <person name="Heins A."/>
            <person name="Fuchs B.M."/>
            <person name="Amann R."/>
            <person name="Moraru C."/>
        </authorList>
    </citation>
    <scope>NUCLEOTIDE SEQUENCE</scope>
</reference>
<gene>
    <name evidence="1" type="ORF">Harreka1_61</name>
</gene>
<dbReference type="EMBL" id="MT732457">
    <property type="protein sequence ID" value="QQV90468.1"/>
    <property type="molecule type" value="Genomic_DNA"/>
</dbReference>
<name>A0A8E4ZJ20_9CAUD</name>
<proteinExistence type="predicted"/>
<accession>A0A8E4ZJ20</accession>